<gene>
    <name evidence="2" type="ORF">CYLTODRAFT_420215</name>
</gene>
<dbReference type="CDD" id="cd08249">
    <property type="entry name" value="enoyl_reductase_like"/>
    <property type="match status" value="1"/>
</dbReference>
<dbReference type="SMART" id="SM00829">
    <property type="entry name" value="PKS_ER"/>
    <property type="match status" value="1"/>
</dbReference>
<dbReference type="PANTHER" id="PTHR45348">
    <property type="entry name" value="HYPOTHETICAL OXIDOREDUCTASE (EUROFUNG)"/>
    <property type="match status" value="1"/>
</dbReference>
<keyword evidence="3" id="KW-1185">Reference proteome</keyword>
<dbReference type="InterPro" id="IPR013154">
    <property type="entry name" value="ADH-like_N"/>
</dbReference>
<dbReference type="Proteomes" id="UP000054007">
    <property type="component" value="Unassembled WGS sequence"/>
</dbReference>
<accession>A0A0D7BHF7</accession>
<proteinExistence type="predicted"/>
<dbReference type="PANTHER" id="PTHR45348:SF2">
    <property type="entry name" value="ZINC-TYPE ALCOHOL DEHYDROGENASE-LIKE PROTEIN C2E1P3.01"/>
    <property type="match status" value="1"/>
</dbReference>
<dbReference type="InterPro" id="IPR013149">
    <property type="entry name" value="ADH-like_C"/>
</dbReference>
<dbReference type="Pfam" id="PF08240">
    <property type="entry name" value="ADH_N"/>
    <property type="match status" value="1"/>
</dbReference>
<dbReference type="SUPFAM" id="SSF50129">
    <property type="entry name" value="GroES-like"/>
    <property type="match status" value="1"/>
</dbReference>
<dbReference type="Gene3D" id="3.40.50.720">
    <property type="entry name" value="NAD(P)-binding Rossmann-like Domain"/>
    <property type="match status" value="1"/>
</dbReference>
<dbReference type="GO" id="GO:0016651">
    <property type="term" value="F:oxidoreductase activity, acting on NAD(P)H"/>
    <property type="evidence" value="ECO:0007669"/>
    <property type="project" value="InterPro"/>
</dbReference>
<evidence type="ECO:0000313" key="2">
    <source>
        <dbReference type="EMBL" id="KIY69892.1"/>
    </source>
</evidence>
<sequence length="350" mass="37293">MSSSTNKQLALVTPSVGGGLLLQEVEKPGKPGPGKLLLKIVATATNPMDYKMHDYGILVPSFPTILGSDFAGAVEEVGEGVQGWKKGDRLLTANIGGGFQQYTEVDVEAQFPFHVPKTISIEEASTMPIAFATAIIGLYAEGPSGIGLNPTVSWNKPCAGQSAFVISGSSSVGQYAIQLLKFAGFTSIVAYASLRHADLLKSLGATEIIDRNEVALTDLPTHLKPRFNVVFDALSGPDALAAGLQLLADQGKLATVTPPRMVKPETAELFAKGNKRLGSIYGAYKWNAENEALGNALRENFDRLLDEGVIKPNRYEILPGGLKGLIEGTDRHRQGKVSGVKLIARPHETE</sequence>
<dbReference type="STRING" id="1314674.A0A0D7BHF7"/>
<organism evidence="2 3">
    <name type="scientific">Cylindrobasidium torrendii FP15055 ss-10</name>
    <dbReference type="NCBI Taxonomy" id="1314674"/>
    <lineage>
        <taxon>Eukaryota</taxon>
        <taxon>Fungi</taxon>
        <taxon>Dikarya</taxon>
        <taxon>Basidiomycota</taxon>
        <taxon>Agaricomycotina</taxon>
        <taxon>Agaricomycetes</taxon>
        <taxon>Agaricomycetidae</taxon>
        <taxon>Agaricales</taxon>
        <taxon>Marasmiineae</taxon>
        <taxon>Physalacriaceae</taxon>
        <taxon>Cylindrobasidium</taxon>
    </lineage>
</organism>
<name>A0A0D7BHF7_9AGAR</name>
<dbReference type="SUPFAM" id="SSF51735">
    <property type="entry name" value="NAD(P)-binding Rossmann-fold domains"/>
    <property type="match status" value="1"/>
</dbReference>
<dbReference type="Gene3D" id="3.90.180.10">
    <property type="entry name" value="Medium-chain alcohol dehydrogenases, catalytic domain"/>
    <property type="match status" value="1"/>
</dbReference>
<dbReference type="Pfam" id="PF00107">
    <property type="entry name" value="ADH_zinc_N"/>
    <property type="match status" value="1"/>
</dbReference>
<reference evidence="2 3" key="1">
    <citation type="journal article" date="2015" name="Fungal Genet. Biol.">
        <title>Evolution of novel wood decay mechanisms in Agaricales revealed by the genome sequences of Fistulina hepatica and Cylindrobasidium torrendii.</title>
        <authorList>
            <person name="Floudas D."/>
            <person name="Held B.W."/>
            <person name="Riley R."/>
            <person name="Nagy L.G."/>
            <person name="Koehler G."/>
            <person name="Ransdell A.S."/>
            <person name="Younus H."/>
            <person name="Chow J."/>
            <person name="Chiniquy J."/>
            <person name="Lipzen A."/>
            <person name="Tritt A."/>
            <person name="Sun H."/>
            <person name="Haridas S."/>
            <person name="LaButti K."/>
            <person name="Ohm R.A."/>
            <person name="Kues U."/>
            <person name="Blanchette R.A."/>
            <person name="Grigoriev I.V."/>
            <person name="Minto R.E."/>
            <person name="Hibbett D.S."/>
        </authorList>
    </citation>
    <scope>NUCLEOTIDE SEQUENCE [LARGE SCALE GENOMIC DNA]</scope>
    <source>
        <strain evidence="2 3">FP15055 ss-10</strain>
    </source>
</reference>
<dbReference type="InterPro" id="IPR047122">
    <property type="entry name" value="Trans-enoyl_RdTase-like"/>
</dbReference>
<dbReference type="EMBL" id="KN880476">
    <property type="protein sequence ID" value="KIY69892.1"/>
    <property type="molecule type" value="Genomic_DNA"/>
</dbReference>
<protein>
    <submittedName>
        <fullName evidence="2">GroES-like protein</fullName>
    </submittedName>
</protein>
<feature type="domain" description="Enoyl reductase (ER)" evidence="1">
    <location>
        <begin position="17"/>
        <end position="322"/>
    </location>
</feature>
<dbReference type="OrthoDB" id="3233595at2759"/>
<evidence type="ECO:0000313" key="3">
    <source>
        <dbReference type="Proteomes" id="UP000054007"/>
    </source>
</evidence>
<dbReference type="InterPro" id="IPR020843">
    <property type="entry name" value="ER"/>
</dbReference>
<dbReference type="InterPro" id="IPR036291">
    <property type="entry name" value="NAD(P)-bd_dom_sf"/>
</dbReference>
<dbReference type="InterPro" id="IPR011032">
    <property type="entry name" value="GroES-like_sf"/>
</dbReference>
<dbReference type="AlphaFoldDB" id="A0A0D7BHF7"/>
<evidence type="ECO:0000259" key="1">
    <source>
        <dbReference type="SMART" id="SM00829"/>
    </source>
</evidence>